<dbReference type="Pfam" id="PF00483">
    <property type="entry name" value="NTP_transferase"/>
    <property type="match status" value="1"/>
</dbReference>
<dbReference type="SUPFAM" id="SSF53448">
    <property type="entry name" value="Nucleotide-diphospho-sugar transferases"/>
    <property type="match status" value="1"/>
</dbReference>
<organism evidence="2 3">
    <name type="scientific">Paracidobacterium acidisoli</name>
    <dbReference type="NCBI Taxonomy" id="2303751"/>
    <lineage>
        <taxon>Bacteria</taxon>
        <taxon>Pseudomonadati</taxon>
        <taxon>Acidobacteriota</taxon>
        <taxon>Terriglobia</taxon>
        <taxon>Terriglobales</taxon>
        <taxon>Acidobacteriaceae</taxon>
        <taxon>Paracidobacterium</taxon>
    </lineage>
</organism>
<protein>
    <submittedName>
        <fullName evidence="2">Nucleotidyl transferase</fullName>
    </submittedName>
</protein>
<dbReference type="RefSeq" id="WP_117297152.1">
    <property type="nucleotide sequence ID" value="NZ_QVQT02000001.1"/>
</dbReference>
<dbReference type="AlphaFoldDB" id="A0A372IT43"/>
<dbReference type="EMBL" id="QVQT01000001">
    <property type="protein sequence ID" value="RFU18084.1"/>
    <property type="molecule type" value="Genomic_DNA"/>
</dbReference>
<dbReference type="InterPro" id="IPR050486">
    <property type="entry name" value="Mannose-1P_guanyltransferase"/>
</dbReference>
<keyword evidence="3" id="KW-1185">Reference proteome</keyword>
<dbReference type="InterPro" id="IPR005835">
    <property type="entry name" value="NTP_transferase_dom"/>
</dbReference>
<name>A0A372IT43_9BACT</name>
<sequence length="261" mass="29192">MIARVSTKTDVLPTLALLAGGLATRLLPLTESVPKSMLMVAGEPFIAHQLRLLGNQGLRNVVICCGHLGEQIEAFVGDGRQFGLRVRYSYDGDELLGTGGALMKAKAMLGRRFFVMYGDSYLPVWLAPVWDAFRICSKPALMTLYRNNHRWDKSNVEFSSGRILRYAKKYCTPSMQHIDYGLSAMSNEVFDPWPECEPFDLADVYSELVNRRELAGYEVQERFYEIGSPRGLSETESLLSGTLVAEPAHQPEPRPLSEVLP</sequence>
<evidence type="ECO:0000313" key="3">
    <source>
        <dbReference type="Proteomes" id="UP000264702"/>
    </source>
</evidence>
<dbReference type="GO" id="GO:0016740">
    <property type="term" value="F:transferase activity"/>
    <property type="evidence" value="ECO:0007669"/>
    <property type="project" value="UniProtKB-KW"/>
</dbReference>
<keyword evidence="2" id="KW-0808">Transferase</keyword>
<gene>
    <name evidence="2" type="ORF">D0Y96_00405</name>
</gene>
<comment type="caution">
    <text evidence="2">The sequence shown here is derived from an EMBL/GenBank/DDBJ whole genome shotgun (WGS) entry which is preliminary data.</text>
</comment>
<accession>A0A372IT43</accession>
<evidence type="ECO:0000259" key="1">
    <source>
        <dbReference type="Pfam" id="PF00483"/>
    </source>
</evidence>
<dbReference type="Proteomes" id="UP000264702">
    <property type="component" value="Unassembled WGS sequence"/>
</dbReference>
<dbReference type="CDD" id="cd06915">
    <property type="entry name" value="NTP_transferase_WcbM_like"/>
    <property type="match status" value="1"/>
</dbReference>
<evidence type="ECO:0000313" key="2">
    <source>
        <dbReference type="EMBL" id="RFU18084.1"/>
    </source>
</evidence>
<dbReference type="InterPro" id="IPR029044">
    <property type="entry name" value="Nucleotide-diphossugar_trans"/>
</dbReference>
<proteinExistence type="predicted"/>
<feature type="domain" description="Nucleotidyl transferase" evidence="1">
    <location>
        <begin position="17"/>
        <end position="121"/>
    </location>
</feature>
<dbReference type="OrthoDB" id="9801899at2"/>
<dbReference type="Gene3D" id="3.90.550.10">
    <property type="entry name" value="Spore Coat Polysaccharide Biosynthesis Protein SpsA, Chain A"/>
    <property type="match status" value="1"/>
</dbReference>
<reference evidence="2 3" key="1">
    <citation type="submission" date="2018-08" db="EMBL/GenBank/DDBJ databases">
        <title>Acidipila sp. 4G-K13, an acidobacterium isolated from forest soil.</title>
        <authorList>
            <person name="Gao Z.-H."/>
            <person name="Qiu L.-H."/>
        </authorList>
    </citation>
    <scope>NUCLEOTIDE SEQUENCE [LARGE SCALE GENOMIC DNA]</scope>
    <source>
        <strain evidence="2 3">4G-K13</strain>
    </source>
</reference>
<dbReference type="PANTHER" id="PTHR22572">
    <property type="entry name" value="SUGAR-1-PHOSPHATE GUANYL TRANSFERASE"/>
    <property type="match status" value="1"/>
</dbReference>